<organism evidence="1">
    <name type="scientific">marine sediment metagenome</name>
    <dbReference type="NCBI Taxonomy" id="412755"/>
    <lineage>
        <taxon>unclassified sequences</taxon>
        <taxon>metagenomes</taxon>
        <taxon>ecological metagenomes</taxon>
    </lineage>
</organism>
<sequence length="99" mass="11917">MGVVYGGGYGRNSIYDEGTVRPSLYSQFKRKWKRYWHGVWQRWTNKEDTFYDRRVTAEKGMCDARFYCKNINKEGCKPLSDKKWIVCEYYSPRVYGVEE</sequence>
<comment type="caution">
    <text evidence="1">The sequence shown here is derived from an EMBL/GenBank/DDBJ whole genome shotgun (WGS) entry which is preliminary data.</text>
</comment>
<evidence type="ECO:0000313" key="1">
    <source>
        <dbReference type="EMBL" id="GAG52252.1"/>
    </source>
</evidence>
<protein>
    <submittedName>
        <fullName evidence="1">Uncharacterized protein</fullName>
    </submittedName>
</protein>
<dbReference type="EMBL" id="BARS01053544">
    <property type="protein sequence ID" value="GAG52252.1"/>
    <property type="molecule type" value="Genomic_DNA"/>
</dbReference>
<dbReference type="AlphaFoldDB" id="X0Z0S6"/>
<name>X0Z0S6_9ZZZZ</name>
<gene>
    <name evidence="1" type="ORF">S01H1_79431</name>
</gene>
<accession>X0Z0S6</accession>
<proteinExistence type="predicted"/>
<reference evidence="1" key="1">
    <citation type="journal article" date="2014" name="Front. Microbiol.">
        <title>High frequency of phylogenetically diverse reductive dehalogenase-homologous genes in deep subseafloor sedimentary metagenomes.</title>
        <authorList>
            <person name="Kawai M."/>
            <person name="Futagami T."/>
            <person name="Toyoda A."/>
            <person name="Takaki Y."/>
            <person name="Nishi S."/>
            <person name="Hori S."/>
            <person name="Arai W."/>
            <person name="Tsubouchi T."/>
            <person name="Morono Y."/>
            <person name="Uchiyama I."/>
            <person name="Ito T."/>
            <person name="Fujiyama A."/>
            <person name="Inagaki F."/>
            <person name="Takami H."/>
        </authorList>
    </citation>
    <scope>NUCLEOTIDE SEQUENCE</scope>
    <source>
        <strain evidence="1">Expedition CK06-06</strain>
    </source>
</reference>